<name>A0A0E9P9V0_ANGAN</name>
<accession>A0A0E9P9V0</accession>
<proteinExistence type="predicted"/>
<reference evidence="1" key="1">
    <citation type="submission" date="2014-11" db="EMBL/GenBank/DDBJ databases">
        <authorList>
            <person name="Amaro Gonzalez C."/>
        </authorList>
    </citation>
    <scope>NUCLEOTIDE SEQUENCE</scope>
</reference>
<organism evidence="1">
    <name type="scientific">Anguilla anguilla</name>
    <name type="common">European freshwater eel</name>
    <name type="synonym">Muraena anguilla</name>
    <dbReference type="NCBI Taxonomy" id="7936"/>
    <lineage>
        <taxon>Eukaryota</taxon>
        <taxon>Metazoa</taxon>
        <taxon>Chordata</taxon>
        <taxon>Craniata</taxon>
        <taxon>Vertebrata</taxon>
        <taxon>Euteleostomi</taxon>
        <taxon>Actinopterygii</taxon>
        <taxon>Neopterygii</taxon>
        <taxon>Teleostei</taxon>
        <taxon>Anguilliformes</taxon>
        <taxon>Anguillidae</taxon>
        <taxon>Anguilla</taxon>
    </lineage>
</organism>
<protein>
    <submittedName>
        <fullName evidence="1">Uncharacterized protein</fullName>
    </submittedName>
</protein>
<evidence type="ECO:0000313" key="1">
    <source>
        <dbReference type="EMBL" id="JAH00638.1"/>
    </source>
</evidence>
<sequence length="12" mass="1339">MIQIIYGLLGSM</sequence>
<dbReference type="EMBL" id="GBXM01107939">
    <property type="protein sequence ID" value="JAH00638.1"/>
    <property type="molecule type" value="Transcribed_RNA"/>
</dbReference>
<reference evidence="1" key="2">
    <citation type="journal article" date="2015" name="Fish Shellfish Immunol.">
        <title>Early steps in the European eel (Anguilla anguilla)-Vibrio vulnificus interaction in the gills: Role of the RtxA13 toxin.</title>
        <authorList>
            <person name="Callol A."/>
            <person name="Pajuelo D."/>
            <person name="Ebbesson L."/>
            <person name="Teles M."/>
            <person name="MacKenzie S."/>
            <person name="Amaro C."/>
        </authorList>
    </citation>
    <scope>NUCLEOTIDE SEQUENCE</scope>
</reference>